<proteinExistence type="predicted"/>
<name>A0A2N3I723_9BACT</name>
<dbReference type="Pfam" id="PF17293">
    <property type="entry name" value="Arm-DNA-bind_5"/>
    <property type="match status" value="1"/>
</dbReference>
<dbReference type="EMBL" id="NKXO01000054">
    <property type="protein sequence ID" value="PKQ66043.1"/>
    <property type="molecule type" value="Genomic_DNA"/>
</dbReference>
<evidence type="ECO:0000313" key="2">
    <source>
        <dbReference type="EMBL" id="PKQ66043.1"/>
    </source>
</evidence>
<dbReference type="RefSeq" id="WP_101359732.1">
    <property type="nucleotide sequence ID" value="NZ_NKXO01000054.1"/>
</dbReference>
<dbReference type="AlphaFoldDB" id="A0A2N3I723"/>
<feature type="domain" description="Arm DNA-binding" evidence="1">
    <location>
        <begin position="5"/>
        <end position="90"/>
    </location>
</feature>
<reference evidence="2 3" key="1">
    <citation type="submission" date="2017-06" db="EMBL/GenBank/DDBJ databases">
        <title>Raineya orbicola gen. nov., sp. nov. a slightly thermophilic bacterium of the phylum Bacteroidetes and the description of Raineyaceae fam. nov.</title>
        <authorList>
            <person name="Albuquerque L."/>
            <person name="Polonia A.R.M."/>
            <person name="Barroso C."/>
            <person name="Froufe H.J.C."/>
            <person name="Lage O."/>
            <person name="Lobo-Da-Cunha A."/>
            <person name="Egas C."/>
            <person name="Da Costa M.S."/>
        </authorList>
    </citation>
    <scope>NUCLEOTIDE SEQUENCE [LARGE SCALE GENOMIC DNA]</scope>
    <source>
        <strain evidence="2 3">SPSPC-11</strain>
    </source>
</reference>
<comment type="caution">
    <text evidence="2">The sequence shown here is derived from an EMBL/GenBank/DDBJ whole genome shotgun (WGS) entry which is preliminary data.</text>
</comment>
<evidence type="ECO:0000259" key="1">
    <source>
        <dbReference type="Pfam" id="PF17293"/>
    </source>
</evidence>
<dbReference type="Proteomes" id="UP000233387">
    <property type="component" value="Unassembled WGS sequence"/>
</dbReference>
<dbReference type="InterPro" id="IPR035386">
    <property type="entry name" value="Arm-DNA-bind_5"/>
</dbReference>
<gene>
    <name evidence="2" type="ORF">Rain11_2472</name>
</gene>
<keyword evidence="3" id="KW-1185">Reference proteome</keyword>
<accession>A0A2N3I723</accession>
<evidence type="ECO:0000313" key="3">
    <source>
        <dbReference type="Proteomes" id="UP000233387"/>
    </source>
</evidence>
<dbReference type="OrthoDB" id="1098628at2"/>
<organism evidence="2 3">
    <name type="scientific">Raineya orbicola</name>
    <dbReference type="NCBI Taxonomy" id="2016530"/>
    <lineage>
        <taxon>Bacteria</taxon>
        <taxon>Pseudomonadati</taxon>
        <taxon>Bacteroidota</taxon>
        <taxon>Cytophagia</taxon>
        <taxon>Cytophagales</taxon>
        <taxon>Raineyaceae</taxon>
        <taxon>Raineya</taxon>
    </lineage>
</organism>
<protein>
    <recommendedName>
        <fullName evidence="1">Arm DNA-binding domain-containing protein</fullName>
    </recommendedName>
</protein>
<sequence length="208" mass="24161">MNILFWVRKNYITRKGTAQIICTISIEGKKIDIGTPLSIEPKNWKQSKQKAFGENSNFINEAISKIRNSLIEIKPKFEAQSKNYTLQDIKNTFLGKNTRIETKQPTITICQALEKVQEIRANHNASTTNFRDKSYFQKFKHFLEKNNLLYQPAESINKTNILAYLDEIKAKNNSTTYNNYFSWLKAVFIVRSCLGLKKISNESCIFRC</sequence>